<dbReference type="KEGG" id="pka:PQ456_15290"/>
<dbReference type="InterPro" id="IPR003594">
    <property type="entry name" value="HATPase_dom"/>
</dbReference>
<protein>
    <recommendedName>
        <fullName evidence="2">histidine kinase</fullName>
        <ecNumber evidence="2">2.7.13.3</ecNumber>
    </recommendedName>
</protein>
<evidence type="ECO:0000313" key="12">
    <source>
        <dbReference type="Proteomes" id="UP001220509"/>
    </source>
</evidence>
<dbReference type="Pfam" id="PF00512">
    <property type="entry name" value="HisKA"/>
    <property type="match status" value="1"/>
</dbReference>
<sequence>MNTSSISNMLYQNVGDAADHIIKIIGGLIHINTIFIASNDGLNNVIMRAYNRDEHLVEEGSILPLELSYCSLVINNEKTKSNMPLIIENTNENELTRHMDVTRSIGGGSFIGLPVRLRDGSIYGTICALDRNTYKFSEADIQTLETMTIFLAYVVELEKMVTDLQQKEIELEQARLKAENSAQVNRNLLAIMGHEIRTPMTNIVGVADLMMDSEIDPQQQVYMDIIESSNQSMLTLVEDILSFSHMEEGATKIDQEPFDLMHTIHEVVTSLGTPLDDNPIALKMNTNPSELPLIYGDALRLRQILINTLNALRFNSVGQLTLSASTAISDSDNNVSLDITVHNSHMTVDITTLEQLFDSLKEANDMSWYQQYGSIGLNLAISRKLIHLMNGEFEMNSGEQGTIIRFNLLLPQYISFENVDIIS</sequence>
<evidence type="ECO:0000256" key="5">
    <source>
        <dbReference type="ARBA" id="ARBA00022741"/>
    </source>
</evidence>
<evidence type="ECO:0000256" key="7">
    <source>
        <dbReference type="ARBA" id="ARBA00022840"/>
    </source>
</evidence>
<evidence type="ECO:0000259" key="10">
    <source>
        <dbReference type="PROSITE" id="PS50109"/>
    </source>
</evidence>
<dbReference type="SUPFAM" id="SSF47384">
    <property type="entry name" value="Homodimeric domain of signal transducing histidine kinase"/>
    <property type="match status" value="1"/>
</dbReference>
<dbReference type="GO" id="GO:0000155">
    <property type="term" value="F:phosphorelay sensor kinase activity"/>
    <property type="evidence" value="ECO:0007669"/>
    <property type="project" value="InterPro"/>
</dbReference>
<dbReference type="SUPFAM" id="SSF55874">
    <property type="entry name" value="ATPase domain of HSP90 chaperone/DNA topoisomerase II/histidine kinase"/>
    <property type="match status" value="1"/>
</dbReference>
<dbReference type="InterPro" id="IPR036097">
    <property type="entry name" value="HisK_dim/P_sf"/>
</dbReference>
<dbReference type="Pfam" id="PF02518">
    <property type="entry name" value="HATPase_c"/>
    <property type="match status" value="1"/>
</dbReference>
<evidence type="ECO:0000256" key="2">
    <source>
        <dbReference type="ARBA" id="ARBA00012438"/>
    </source>
</evidence>
<dbReference type="SUPFAM" id="SSF55781">
    <property type="entry name" value="GAF domain-like"/>
    <property type="match status" value="1"/>
</dbReference>
<keyword evidence="8" id="KW-0902">Two-component regulatory system</keyword>
<dbReference type="InterPro" id="IPR005467">
    <property type="entry name" value="His_kinase_dom"/>
</dbReference>
<keyword evidence="3" id="KW-0597">Phosphoprotein</keyword>
<evidence type="ECO:0000256" key="6">
    <source>
        <dbReference type="ARBA" id="ARBA00022777"/>
    </source>
</evidence>
<evidence type="ECO:0000256" key="8">
    <source>
        <dbReference type="ARBA" id="ARBA00023012"/>
    </source>
</evidence>
<dbReference type="EMBL" id="CP117416">
    <property type="protein sequence ID" value="WCT54557.1"/>
    <property type="molecule type" value="Genomic_DNA"/>
</dbReference>
<keyword evidence="7" id="KW-0067">ATP-binding</keyword>
<comment type="catalytic activity">
    <reaction evidence="1">
        <text>ATP + protein L-histidine = ADP + protein N-phospho-L-histidine.</text>
        <dbReference type="EC" id="2.7.13.3"/>
    </reaction>
</comment>
<dbReference type="AlphaFoldDB" id="A0AAX3LXB6"/>
<dbReference type="InterPro" id="IPR029016">
    <property type="entry name" value="GAF-like_dom_sf"/>
</dbReference>
<dbReference type="Pfam" id="PF01590">
    <property type="entry name" value="GAF"/>
    <property type="match status" value="1"/>
</dbReference>
<dbReference type="GO" id="GO:0005524">
    <property type="term" value="F:ATP binding"/>
    <property type="evidence" value="ECO:0007669"/>
    <property type="project" value="UniProtKB-KW"/>
</dbReference>
<dbReference type="PROSITE" id="PS50109">
    <property type="entry name" value="HIS_KIN"/>
    <property type="match status" value="1"/>
</dbReference>
<dbReference type="InterPro" id="IPR003661">
    <property type="entry name" value="HisK_dim/P_dom"/>
</dbReference>
<evidence type="ECO:0000256" key="4">
    <source>
        <dbReference type="ARBA" id="ARBA00022679"/>
    </source>
</evidence>
<keyword evidence="6 11" id="KW-0418">Kinase</keyword>
<evidence type="ECO:0000256" key="9">
    <source>
        <dbReference type="SAM" id="Coils"/>
    </source>
</evidence>
<dbReference type="PANTHER" id="PTHR45339:SF1">
    <property type="entry name" value="HYBRID SIGNAL TRANSDUCTION HISTIDINE KINASE J"/>
    <property type="match status" value="1"/>
</dbReference>
<dbReference type="RefSeq" id="WP_273613064.1">
    <property type="nucleotide sequence ID" value="NZ_CP117416.1"/>
</dbReference>
<dbReference type="InterPro" id="IPR036890">
    <property type="entry name" value="HATPase_C_sf"/>
</dbReference>
<dbReference type="SMART" id="SM00388">
    <property type="entry name" value="HisKA"/>
    <property type="match status" value="1"/>
</dbReference>
<keyword evidence="9" id="KW-0175">Coiled coil</keyword>
<dbReference type="CDD" id="cd00082">
    <property type="entry name" value="HisKA"/>
    <property type="match status" value="1"/>
</dbReference>
<gene>
    <name evidence="11" type="ORF">PQ456_15290</name>
</gene>
<reference evidence="11 12" key="1">
    <citation type="submission" date="2023-02" db="EMBL/GenBank/DDBJ databases">
        <title>Genome sequence of Paenibacillus kyungheensis KACC 18744.</title>
        <authorList>
            <person name="Kim S."/>
            <person name="Heo J."/>
            <person name="Kwon S.-W."/>
        </authorList>
    </citation>
    <scope>NUCLEOTIDE SEQUENCE [LARGE SCALE GENOMIC DNA]</scope>
    <source>
        <strain evidence="11 12">KACC 18744</strain>
    </source>
</reference>
<accession>A0AAX3LXB6</accession>
<dbReference type="Gene3D" id="3.30.450.40">
    <property type="match status" value="1"/>
</dbReference>
<evidence type="ECO:0000256" key="1">
    <source>
        <dbReference type="ARBA" id="ARBA00000085"/>
    </source>
</evidence>
<dbReference type="InterPro" id="IPR003018">
    <property type="entry name" value="GAF"/>
</dbReference>
<keyword evidence="4" id="KW-0808">Transferase</keyword>
<proteinExistence type="predicted"/>
<dbReference type="PANTHER" id="PTHR45339">
    <property type="entry name" value="HYBRID SIGNAL TRANSDUCTION HISTIDINE KINASE J"/>
    <property type="match status" value="1"/>
</dbReference>
<organism evidence="11 12">
    <name type="scientific">Paenibacillus kyungheensis</name>
    <dbReference type="NCBI Taxonomy" id="1452732"/>
    <lineage>
        <taxon>Bacteria</taxon>
        <taxon>Bacillati</taxon>
        <taxon>Bacillota</taxon>
        <taxon>Bacilli</taxon>
        <taxon>Bacillales</taxon>
        <taxon>Paenibacillaceae</taxon>
        <taxon>Paenibacillus</taxon>
    </lineage>
</organism>
<dbReference type="Proteomes" id="UP001220509">
    <property type="component" value="Chromosome"/>
</dbReference>
<keyword evidence="5" id="KW-0547">Nucleotide-binding</keyword>
<evidence type="ECO:0000256" key="3">
    <source>
        <dbReference type="ARBA" id="ARBA00022553"/>
    </source>
</evidence>
<dbReference type="EC" id="2.7.13.3" evidence="2"/>
<name>A0AAX3LXB6_9BACL</name>
<dbReference type="Gene3D" id="1.10.287.130">
    <property type="match status" value="1"/>
</dbReference>
<keyword evidence="12" id="KW-1185">Reference proteome</keyword>
<feature type="domain" description="Histidine kinase" evidence="10">
    <location>
        <begin position="191"/>
        <end position="412"/>
    </location>
</feature>
<evidence type="ECO:0000313" key="11">
    <source>
        <dbReference type="EMBL" id="WCT54557.1"/>
    </source>
</evidence>
<feature type="coiled-coil region" evidence="9">
    <location>
        <begin position="154"/>
        <end position="184"/>
    </location>
</feature>
<dbReference type="Gene3D" id="3.30.565.10">
    <property type="entry name" value="Histidine kinase-like ATPase, C-terminal domain"/>
    <property type="match status" value="1"/>
</dbReference>